<dbReference type="KEGG" id="als:DJ013_13080"/>
<dbReference type="AlphaFoldDB" id="A0A2Z4GD62"/>
<comment type="function">
    <text evidence="1">Could be involved in insertion of integral membrane proteins into the membrane.</text>
</comment>
<dbReference type="NCBIfam" id="TIGR00278">
    <property type="entry name" value="membrane protein insertion efficiency factor YidD"/>
    <property type="match status" value="1"/>
</dbReference>
<evidence type="ECO:0000313" key="2">
    <source>
        <dbReference type="EMBL" id="AWV99047.1"/>
    </source>
</evidence>
<evidence type="ECO:0000313" key="3">
    <source>
        <dbReference type="Proteomes" id="UP000249873"/>
    </source>
</evidence>
<dbReference type="Proteomes" id="UP000249873">
    <property type="component" value="Chromosome"/>
</dbReference>
<comment type="subcellular location">
    <subcellularLocation>
        <location evidence="1">Cell membrane</location>
        <topology evidence="1">Peripheral membrane protein</topology>
        <orientation evidence="1">Cytoplasmic side</orientation>
    </subcellularLocation>
</comment>
<name>A0A2Z4GD62_9BACT</name>
<dbReference type="GO" id="GO:0005886">
    <property type="term" value="C:plasma membrane"/>
    <property type="evidence" value="ECO:0007669"/>
    <property type="project" value="UniProtKB-SubCell"/>
</dbReference>
<dbReference type="EMBL" id="CP029480">
    <property type="protein sequence ID" value="AWV99047.1"/>
    <property type="molecule type" value="Genomic_DNA"/>
</dbReference>
<dbReference type="OrthoDB" id="9801753at2"/>
<dbReference type="PANTHER" id="PTHR33383">
    <property type="entry name" value="MEMBRANE PROTEIN INSERTION EFFICIENCY FACTOR-RELATED"/>
    <property type="match status" value="1"/>
</dbReference>
<comment type="similarity">
    <text evidence="1">Belongs to the UPF0161 family.</text>
</comment>
<keyword evidence="1" id="KW-1003">Cell membrane</keyword>
<gene>
    <name evidence="2" type="ORF">DJ013_13080</name>
</gene>
<dbReference type="PANTHER" id="PTHR33383:SF1">
    <property type="entry name" value="MEMBRANE PROTEIN INSERTION EFFICIENCY FACTOR-RELATED"/>
    <property type="match status" value="1"/>
</dbReference>
<keyword evidence="1" id="KW-0472">Membrane</keyword>
<dbReference type="RefSeq" id="WP_111372240.1">
    <property type="nucleotide sequence ID" value="NZ_CP029480.1"/>
</dbReference>
<reference evidence="2 3" key="1">
    <citation type="submission" date="2018-05" db="EMBL/GenBank/DDBJ databases">
        <title>Complete genome sequence of Arcticibacterium luteifluviistationis SM1504T, a cytophagaceae bacterium isolated from Arctic surface seawater.</title>
        <authorList>
            <person name="Li Y."/>
            <person name="Qin Q.-L."/>
        </authorList>
    </citation>
    <scope>NUCLEOTIDE SEQUENCE [LARGE SCALE GENOMIC DNA]</scope>
    <source>
        <strain evidence="2 3">SM1504</strain>
    </source>
</reference>
<protein>
    <recommendedName>
        <fullName evidence="1">Putative membrane protein insertion efficiency factor</fullName>
    </recommendedName>
</protein>
<dbReference type="SMART" id="SM01234">
    <property type="entry name" value="Haemolytic"/>
    <property type="match status" value="1"/>
</dbReference>
<organism evidence="2 3">
    <name type="scientific">Arcticibacterium luteifluviistationis</name>
    <dbReference type="NCBI Taxonomy" id="1784714"/>
    <lineage>
        <taxon>Bacteria</taxon>
        <taxon>Pseudomonadati</taxon>
        <taxon>Bacteroidota</taxon>
        <taxon>Cytophagia</taxon>
        <taxon>Cytophagales</taxon>
        <taxon>Leadbetterellaceae</taxon>
        <taxon>Arcticibacterium</taxon>
    </lineage>
</organism>
<proteinExistence type="inferred from homology"/>
<dbReference type="Pfam" id="PF01809">
    <property type="entry name" value="YidD"/>
    <property type="match status" value="1"/>
</dbReference>
<dbReference type="InterPro" id="IPR002696">
    <property type="entry name" value="Membr_insert_effic_factor_YidD"/>
</dbReference>
<keyword evidence="3" id="KW-1185">Reference proteome</keyword>
<dbReference type="HAMAP" id="MF_00386">
    <property type="entry name" value="UPF0161_YidD"/>
    <property type="match status" value="1"/>
</dbReference>
<accession>A0A2Z4GD62</accession>
<evidence type="ECO:0000256" key="1">
    <source>
        <dbReference type="HAMAP-Rule" id="MF_00386"/>
    </source>
</evidence>
<sequence>MRYVGIFIVRLYQAALSPWFPPACRFEPTCSEYSVQAFTKHGFLKGLWLTVNRLRKCHPWGSSGHDPVP</sequence>